<dbReference type="PIRSF" id="PIRSF001456">
    <property type="entry name" value="Chorismate_synth"/>
    <property type="match status" value="1"/>
</dbReference>
<dbReference type="GO" id="GO:0008652">
    <property type="term" value="P:amino acid biosynthetic process"/>
    <property type="evidence" value="ECO:0007669"/>
    <property type="project" value="UniProtKB-KW"/>
</dbReference>
<dbReference type="GO" id="GO:0009423">
    <property type="term" value="P:chorismate biosynthetic process"/>
    <property type="evidence" value="ECO:0007669"/>
    <property type="project" value="UniProtKB-UniRule"/>
</dbReference>
<dbReference type="PROSITE" id="PS00788">
    <property type="entry name" value="CHORISMATE_SYNTHASE_2"/>
    <property type="match status" value="1"/>
</dbReference>
<evidence type="ECO:0000256" key="6">
    <source>
        <dbReference type="ARBA" id="ARBA00023239"/>
    </source>
</evidence>
<organism evidence="9 10">
    <name type="scientific">Candidatus Electronema aureum</name>
    <dbReference type="NCBI Taxonomy" id="2005002"/>
    <lineage>
        <taxon>Bacteria</taxon>
        <taxon>Pseudomonadati</taxon>
        <taxon>Thermodesulfobacteriota</taxon>
        <taxon>Desulfobulbia</taxon>
        <taxon>Desulfobulbales</taxon>
        <taxon>Desulfobulbaceae</taxon>
        <taxon>Candidatus Electronema</taxon>
    </lineage>
</organism>
<comment type="catalytic activity">
    <reaction evidence="7 8">
        <text>5-O-(1-carboxyvinyl)-3-phosphoshikimate = chorismate + phosphate</text>
        <dbReference type="Rhea" id="RHEA:21020"/>
        <dbReference type="ChEBI" id="CHEBI:29748"/>
        <dbReference type="ChEBI" id="CHEBI:43474"/>
        <dbReference type="ChEBI" id="CHEBI:57701"/>
        <dbReference type="EC" id="4.2.3.5"/>
    </reaction>
</comment>
<feature type="binding site" evidence="7">
    <location>
        <begin position="297"/>
        <end position="301"/>
    </location>
    <ligand>
        <name>FMN</name>
        <dbReference type="ChEBI" id="CHEBI:58210"/>
    </ligand>
</feature>
<evidence type="ECO:0000256" key="3">
    <source>
        <dbReference type="ARBA" id="ARBA00013036"/>
    </source>
</evidence>
<evidence type="ECO:0000256" key="7">
    <source>
        <dbReference type="HAMAP-Rule" id="MF_00300"/>
    </source>
</evidence>
<dbReference type="Gene3D" id="3.60.150.10">
    <property type="entry name" value="Chorismate synthase AroC"/>
    <property type="match status" value="1"/>
</dbReference>
<protein>
    <recommendedName>
        <fullName evidence="3 7">Chorismate synthase</fullName>
        <shortName evidence="7">CS</shortName>
        <ecNumber evidence="3 7">4.2.3.5</ecNumber>
    </recommendedName>
    <alternativeName>
        <fullName evidence="7">5-enolpyruvylshikimate-3-phosphate phospholyase</fullName>
    </alternativeName>
</protein>
<dbReference type="EC" id="4.2.3.5" evidence="3 7"/>
<sequence length="360" mass="38438">MAGNTFGTLFRVTTWGESHGTALGAVIDGCPPGIDLTPEVIQQELERRRPGKGGATSPRQEPDKVEIMSGIFQPDGAACPKTTGTPISLVIFNKDAHSKSYSDLQEIFRPGHGDFSYQAKYGIRDHRGGGRASARETAARVAAGAVAKQLLNKYNISVLAYTVALGGIRAEERDLAVINENSLFCPDSAAAVRMEERIAEVREQGDTLGGIVEIRATCPAGLGEPVFDKLDGELARALMSIGAVKGVEIGAGFRAAVMLGSENNDPLTPDGFRSNNAGGILAGVSSGQELIMRVAVKPIPSIRKEQQTVNLRNEQVTIRVGGRHDISAIPRIIPVCEAMVRLVLADQLLRQQAMRGLQTF</sequence>
<dbReference type="GO" id="GO:0005829">
    <property type="term" value="C:cytosol"/>
    <property type="evidence" value="ECO:0007669"/>
    <property type="project" value="TreeGrafter"/>
</dbReference>
<keyword evidence="7" id="KW-0521">NADP</keyword>
<accession>A0A521G0G7</accession>
<dbReference type="InterPro" id="IPR000453">
    <property type="entry name" value="Chorismate_synth"/>
</dbReference>
<keyword evidence="4 7" id="KW-0028">Amino-acid biosynthesis</keyword>
<evidence type="ECO:0000256" key="4">
    <source>
        <dbReference type="ARBA" id="ARBA00022605"/>
    </source>
</evidence>
<comment type="subunit">
    <text evidence="7">Homotetramer.</text>
</comment>
<keyword evidence="5 7" id="KW-0057">Aromatic amino acid biosynthesis</keyword>
<keyword evidence="10" id="KW-1185">Reference proteome</keyword>
<comment type="function">
    <text evidence="7">Catalyzes the anti-1,4-elimination of the C-3 phosphate and the C-6 proR hydrogen from 5-enolpyruvylshikimate-3-phosphate (EPSP) to yield chorismate, which is the branch point compound that serves as the starting substrate for the three terminal pathways of aromatic amino acid biosynthesis. This reaction introduces a second double bond into the aromatic ring system.</text>
</comment>
<feature type="binding site" evidence="7">
    <location>
        <begin position="131"/>
        <end position="133"/>
    </location>
    <ligand>
        <name>FMN</name>
        <dbReference type="ChEBI" id="CHEBI:58210"/>
    </ligand>
</feature>
<dbReference type="HAMAP" id="MF_00300">
    <property type="entry name" value="Chorismate_synth"/>
    <property type="match status" value="1"/>
</dbReference>
<dbReference type="PROSITE" id="PS00787">
    <property type="entry name" value="CHORISMATE_SYNTHASE_1"/>
    <property type="match status" value="1"/>
</dbReference>
<dbReference type="SUPFAM" id="SSF103263">
    <property type="entry name" value="Chorismate synthase, AroC"/>
    <property type="match status" value="1"/>
</dbReference>
<dbReference type="GO" id="GO:0004107">
    <property type="term" value="F:chorismate synthase activity"/>
    <property type="evidence" value="ECO:0007669"/>
    <property type="project" value="UniProtKB-UniRule"/>
</dbReference>
<dbReference type="GO" id="GO:0009073">
    <property type="term" value="P:aromatic amino acid family biosynthetic process"/>
    <property type="evidence" value="ECO:0007669"/>
    <property type="project" value="UniProtKB-KW"/>
</dbReference>
<comment type="caution">
    <text evidence="7">Lacks conserved residue(s) required for the propagation of feature annotation.</text>
</comment>
<keyword evidence="7" id="KW-0274">FAD</keyword>
<dbReference type="InterPro" id="IPR035904">
    <property type="entry name" value="Chorismate_synth_AroC_sf"/>
</dbReference>
<evidence type="ECO:0000313" key="9">
    <source>
        <dbReference type="EMBL" id="TAA74516.1"/>
    </source>
</evidence>
<dbReference type="EMBL" id="NQJD01000024">
    <property type="protein sequence ID" value="TAA74516.1"/>
    <property type="molecule type" value="Genomic_DNA"/>
</dbReference>
<comment type="pathway">
    <text evidence="1 7 8">Metabolic intermediate biosynthesis; chorismate biosynthesis; chorismate from D-erythrose 4-phosphate and phosphoenolpyruvate: step 7/7.</text>
</comment>
<dbReference type="Pfam" id="PF01264">
    <property type="entry name" value="Chorismate_synt"/>
    <property type="match status" value="1"/>
</dbReference>
<gene>
    <name evidence="7" type="primary">aroC</name>
    <name evidence="9" type="ORF">CDV28_12420</name>
</gene>
<feature type="binding site" evidence="7">
    <location>
        <position position="48"/>
    </location>
    <ligand>
        <name>NADP(+)</name>
        <dbReference type="ChEBI" id="CHEBI:58349"/>
    </ligand>
</feature>
<feature type="binding site" evidence="7">
    <location>
        <position position="323"/>
    </location>
    <ligand>
        <name>FMN</name>
        <dbReference type="ChEBI" id="CHEBI:58210"/>
    </ligand>
</feature>
<reference evidence="9" key="1">
    <citation type="submission" date="2017-07" db="EMBL/GenBank/DDBJ databases">
        <title>The cable genome - Insights into the physiology and evolution of filamentous bacteria capable of sulfide oxidation via long distance electron transfer.</title>
        <authorList>
            <person name="Thorup C."/>
            <person name="Bjerg J.T."/>
            <person name="Schreiber L."/>
            <person name="Nielsen L.P."/>
            <person name="Kjeldsen K.U."/>
            <person name="Boesen T."/>
            <person name="Boggild A."/>
            <person name="Meysman F."/>
            <person name="Geelhoed J."/>
            <person name="Schramm A."/>
        </authorList>
    </citation>
    <scope>NUCLEOTIDE SEQUENCE [LARGE SCALE GENOMIC DNA]</scope>
    <source>
        <strain evidence="9">GS</strain>
    </source>
</reference>
<evidence type="ECO:0000256" key="5">
    <source>
        <dbReference type="ARBA" id="ARBA00023141"/>
    </source>
</evidence>
<keyword evidence="7" id="KW-0285">Flavoprotein</keyword>
<comment type="similarity">
    <text evidence="2 7 8">Belongs to the chorismate synthase family.</text>
</comment>
<evidence type="ECO:0000313" key="10">
    <source>
        <dbReference type="Proteomes" id="UP000316238"/>
    </source>
</evidence>
<dbReference type="CDD" id="cd07304">
    <property type="entry name" value="Chorismate_synthase"/>
    <property type="match status" value="1"/>
</dbReference>
<dbReference type="GO" id="GO:0010181">
    <property type="term" value="F:FMN binding"/>
    <property type="evidence" value="ECO:0007669"/>
    <property type="project" value="TreeGrafter"/>
</dbReference>
<name>A0A521G0G7_9BACT</name>
<keyword evidence="6 7" id="KW-0456">Lyase</keyword>
<dbReference type="PANTHER" id="PTHR21085:SF0">
    <property type="entry name" value="CHORISMATE SYNTHASE"/>
    <property type="match status" value="1"/>
</dbReference>
<dbReference type="Proteomes" id="UP000316238">
    <property type="component" value="Unassembled WGS sequence"/>
</dbReference>
<feature type="binding site" evidence="7">
    <location>
        <position position="282"/>
    </location>
    <ligand>
        <name>FMN</name>
        <dbReference type="ChEBI" id="CHEBI:58210"/>
    </ligand>
</feature>
<comment type="caution">
    <text evidence="9">The sequence shown here is derived from an EMBL/GenBank/DDBJ whole genome shotgun (WGS) entry which is preliminary data.</text>
</comment>
<dbReference type="InterPro" id="IPR020541">
    <property type="entry name" value="Chorismate_synthase_CS"/>
</dbReference>
<dbReference type="NCBIfam" id="TIGR00033">
    <property type="entry name" value="aroC"/>
    <property type="match status" value="1"/>
</dbReference>
<evidence type="ECO:0000256" key="2">
    <source>
        <dbReference type="ARBA" id="ARBA00008014"/>
    </source>
</evidence>
<keyword evidence="7" id="KW-0288">FMN</keyword>
<comment type="cofactor">
    <cofactor evidence="7 8">
        <name>FMNH2</name>
        <dbReference type="ChEBI" id="CHEBI:57618"/>
    </cofactor>
    <text evidence="7 8">Reduced FMN (FMNH(2)).</text>
</comment>
<evidence type="ECO:0000256" key="8">
    <source>
        <dbReference type="RuleBase" id="RU000605"/>
    </source>
</evidence>
<dbReference type="PANTHER" id="PTHR21085">
    <property type="entry name" value="CHORISMATE SYNTHASE"/>
    <property type="match status" value="1"/>
</dbReference>
<dbReference type="UniPathway" id="UPA00053">
    <property type="reaction ID" value="UER00090"/>
</dbReference>
<evidence type="ECO:0000256" key="1">
    <source>
        <dbReference type="ARBA" id="ARBA00005044"/>
    </source>
</evidence>
<dbReference type="NCBIfam" id="NF003793">
    <property type="entry name" value="PRK05382.1"/>
    <property type="match status" value="1"/>
</dbReference>
<proteinExistence type="inferred from homology"/>
<dbReference type="AlphaFoldDB" id="A0A521G0G7"/>